<dbReference type="Pfam" id="PF18942">
    <property type="entry name" value="DUF5689"/>
    <property type="match status" value="1"/>
</dbReference>
<proteinExistence type="predicted"/>
<evidence type="ECO:0000259" key="1">
    <source>
        <dbReference type="Pfam" id="PF18942"/>
    </source>
</evidence>
<organism evidence="2 3">
    <name type="scientific">Flavobacterium supellecticarium</name>
    <dbReference type="NCBI Taxonomy" id="2565924"/>
    <lineage>
        <taxon>Bacteria</taxon>
        <taxon>Pseudomonadati</taxon>
        <taxon>Bacteroidota</taxon>
        <taxon>Flavobacteriia</taxon>
        <taxon>Flavobacteriales</taxon>
        <taxon>Flavobacteriaceae</taxon>
        <taxon>Flavobacterium</taxon>
    </lineage>
</organism>
<name>A0A4S3ZRB0_9FLAO</name>
<dbReference type="Proteomes" id="UP000307507">
    <property type="component" value="Unassembled WGS sequence"/>
</dbReference>
<dbReference type="OrthoDB" id="1492759at2"/>
<reference evidence="2" key="1">
    <citation type="submission" date="2019-04" db="EMBL/GenBank/DDBJ databases">
        <title>Flavobacterium sp. nov. isolated from construction timber.</title>
        <authorList>
            <person name="Lin S.-Y."/>
            <person name="Chang C.-T."/>
            <person name="Young C.-C."/>
        </authorList>
    </citation>
    <scope>NUCLEOTIDE SEQUENCE [LARGE SCALE GENOMIC DNA]</scope>
    <source>
        <strain evidence="2">CC-CTC003</strain>
    </source>
</reference>
<dbReference type="EMBL" id="SSNZ01000009">
    <property type="protein sequence ID" value="THF48129.1"/>
    <property type="molecule type" value="Genomic_DNA"/>
</dbReference>
<sequence length="454" mass="49780">MKISIKSLLFASLSAGILTGCVNGDHYPKADTPCYTLTPTKTVADIFTVATATPTQVTTDDIIEAYVVSSDEGGTFYKTVSLETLDKSRAFSIPVDMYNIYTEFEPGRKVYVNLKDRYIAIAQSSLVIGDLYQGNAVGRLVPEEFRRTAKASCDFVNEDELVSHMTIAEALNNNHINKLIEFDNVQFNDAAMGSNYYEANSSATIGGATNWKLTDNTGHEIIFRTSEFAKFAGKPVPNKSGKVRGVLTKYNSDFQFLARTERDIMLENPRFYISTAQGGTNIQFSGSFTEDFTSYAVNLTAFPKYVNDQTIGGRYWQLKQFPANTGNKYIEMTSFGSGGVTAKTYFFVPVDFTAANTFAFKTLARFYQGNVLKVYYVTAANYTAGGPINLANFVDITSSFSISTPATGQSASTFQSSGTYNIPGSLTGNGYFVFEHSGTPTITTTMQIDDITVN</sequence>
<evidence type="ECO:0000313" key="3">
    <source>
        <dbReference type="Proteomes" id="UP000307507"/>
    </source>
</evidence>
<dbReference type="AlphaFoldDB" id="A0A4S3ZRB0"/>
<evidence type="ECO:0000313" key="2">
    <source>
        <dbReference type="EMBL" id="THF48129.1"/>
    </source>
</evidence>
<dbReference type="RefSeq" id="WP_136404031.1">
    <property type="nucleotide sequence ID" value="NZ_SSNZ01000009.1"/>
</dbReference>
<dbReference type="InterPro" id="IPR043744">
    <property type="entry name" value="DUF5689"/>
</dbReference>
<protein>
    <recommendedName>
        <fullName evidence="1">DUF5689 domain-containing protein</fullName>
    </recommendedName>
</protein>
<gene>
    <name evidence="2" type="ORF">E6C50_14880</name>
</gene>
<dbReference type="PROSITE" id="PS51257">
    <property type="entry name" value="PROKAR_LIPOPROTEIN"/>
    <property type="match status" value="1"/>
</dbReference>
<accession>A0A4S3ZRB0</accession>
<dbReference type="NCBIfam" id="NF038128">
    <property type="entry name" value="choice_anch_J"/>
    <property type="match status" value="1"/>
</dbReference>
<comment type="caution">
    <text evidence="2">The sequence shown here is derived from an EMBL/GenBank/DDBJ whole genome shotgun (WGS) entry which is preliminary data.</text>
</comment>
<keyword evidence="3" id="KW-1185">Reference proteome</keyword>
<feature type="domain" description="DUF5689" evidence="1">
    <location>
        <begin position="39"/>
        <end position="264"/>
    </location>
</feature>